<proteinExistence type="predicted"/>
<comment type="caution">
    <text evidence="1">The sequence shown here is derived from an EMBL/GenBank/DDBJ whole genome shotgun (WGS) entry which is preliminary data.</text>
</comment>
<sequence>MSLDASNALYKYQKAPNSILYFFIACLRPLGTHTKSWQESAEFVAWINHDLKNKQVVEWPMRLLIAQDHDEIYLCVAEYDEGYIKFLAQENSPVIKEMLKKLSNTLGRTIPFTLS</sequence>
<evidence type="ECO:0000313" key="2">
    <source>
        <dbReference type="Proteomes" id="UP000191408"/>
    </source>
</evidence>
<protein>
    <submittedName>
        <fullName evidence="1">Uncharacterized protein</fullName>
    </submittedName>
</protein>
<keyword evidence="2" id="KW-1185">Reference proteome</keyword>
<organism evidence="1 2">
    <name type="scientific">Penicillium polonicum</name>
    <dbReference type="NCBI Taxonomy" id="60169"/>
    <lineage>
        <taxon>Eukaryota</taxon>
        <taxon>Fungi</taxon>
        <taxon>Dikarya</taxon>
        <taxon>Ascomycota</taxon>
        <taxon>Pezizomycotina</taxon>
        <taxon>Eurotiomycetes</taxon>
        <taxon>Eurotiomycetidae</taxon>
        <taxon>Eurotiales</taxon>
        <taxon>Aspergillaceae</taxon>
        <taxon>Penicillium</taxon>
    </lineage>
</organism>
<dbReference type="AlphaFoldDB" id="A0A1V6NWQ0"/>
<gene>
    <name evidence="1" type="ORF">PENPOL_c002G01497</name>
</gene>
<name>A0A1V6NWQ0_PENPO</name>
<dbReference type="EMBL" id="MDYM01000002">
    <property type="protein sequence ID" value="OQD69007.1"/>
    <property type="molecule type" value="Genomic_DNA"/>
</dbReference>
<dbReference type="Proteomes" id="UP000191408">
    <property type="component" value="Unassembled WGS sequence"/>
</dbReference>
<evidence type="ECO:0000313" key="1">
    <source>
        <dbReference type="EMBL" id="OQD69007.1"/>
    </source>
</evidence>
<accession>A0A1V6NWQ0</accession>
<reference evidence="2" key="1">
    <citation type="journal article" date="2017" name="Nat. Microbiol.">
        <title>Global analysis of biosynthetic gene clusters reveals vast potential of secondary metabolite production in Penicillium species.</title>
        <authorList>
            <person name="Nielsen J.C."/>
            <person name="Grijseels S."/>
            <person name="Prigent S."/>
            <person name="Ji B."/>
            <person name="Dainat J."/>
            <person name="Nielsen K.F."/>
            <person name="Frisvad J.C."/>
            <person name="Workman M."/>
            <person name="Nielsen J."/>
        </authorList>
    </citation>
    <scope>NUCLEOTIDE SEQUENCE [LARGE SCALE GENOMIC DNA]</scope>
    <source>
        <strain evidence="2">IBT 4502</strain>
    </source>
</reference>